<dbReference type="AlphaFoldDB" id="A0A2P6MEM4"/>
<dbReference type="InterPro" id="IPR036638">
    <property type="entry name" value="HLH_DNA-bd_sf"/>
</dbReference>
<sequence length="77" mass="9034">MMRQEMVNWTTQRRIAKVSEMENEQIYPAELEKKRAQMVEIALKRGFTHPDTIRLSREVDGIVQSFQAVTAMPEPAW</sequence>
<dbReference type="EMBL" id="PVNS01000013">
    <property type="protein sequence ID" value="PRO64700.1"/>
    <property type="molecule type" value="Genomic_DNA"/>
</dbReference>
<evidence type="ECO:0000313" key="1">
    <source>
        <dbReference type="EMBL" id="PRO64700.1"/>
    </source>
</evidence>
<dbReference type="Gene3D" id="4.10.280.10">
    <property type="entry name" value="Helix-loop-helix DNA-binding domain"/>
    <property type="match status" value="1"/>
</dbReference>
<dbReference type="RefSeq" id="WP_105960000.1">
    <property type="nucleotide sequence ID" value="NZ_PVNS01000013.1"/>
</dbReference>
<accession>A0A2P6MEM4</accession>
<proteinExistence type="predicted"/>
<dbReference type="InterPro" id="IPR018540">
    <property type="entry name" value="Spo0E-like"/>
</dbReference>
<dbReference type="GO" id="GO:0046983">
    <property type="term" value="F:protein dimerization activity"/>
    <property type="evidence" value="ECO:0007669"/>
    <property type="project" value="InterPro"/>
</dbReference>
<comment type="caution">
    <text evidence="1">The sequence shown here is derived from an EMBL/GenBank/DDBJ whole genome shotgun (WGS) entry which is preliminary data.</text>
</comment>
<dbReference type="Pfam" id="PF09388">
    <property type="entry name" value="SpoOE-like"/>
    <property type="match status" value="1"/>
</dbReference>
<organism evidence="1 2">
    <name type="scientific">Alkalicoccus urumqiensis</name>
    <name type="common">Bacillus urumqiensis</name>
    <dbReference type="NCBI Taxonomy" id="1548213"/>
    <lineage>
        <taxon>Bacteria</taxon>
        <taxon>Bacillati</taxon>
        <taxon>Bacillota</taxon>
        <taxon>Bacilli</taxon>
        <taxon>Bacillales</taxon>
        <taxon>Bacillaceae</taxon>
        <taxon>Alkalicoccus</taxon>
    </lineage>
</organism>
<evidence type="ECO:0008006" key="3">
    <source>
        <dbReference type="Google" id="ProtNLM"/>
    </source>
</evidence>
<dbReference type="GO" id="GO:0043937">
    <property type="term" value="P:regulation of sporulation"/>
    <property type="evidence" value="ECO:0007669"/>
    <property type="project" value="InterPro"/>
</dbReference>
<evidence type="ECO:0000313" key="2">
    <source>
        <dbReference type="Proteomes" id="UP000243650"/>
    </source>
</evidence>
<keyword evidence="2" id="KW-1185">Reference proteome</keyword>
<protein>
    <recommendedName>
        <fullName evidence="3">Aspartyl-phosphate phosphatase Spo0E family protein</fullName>
    </recommendedName>
</protein>
<reference evidence="1 2" key="1">
    <citation type="submission" date="2018-03" db="EMBL/GenBank/DDBJ databases">
        <title>Bacillus urumqiensis sp. nov., a moderately haloalkaliphilic bacterium isolated from a salt lake.</title>
        <authorList>
            <person name="Zhao B."/>
            <person name="Liao Z."/>
        </authorList>
    </citation>
    <scope>NUCLEOTIDE SEQUENCE [LARGE SCALE GENOMIC DNA]</scope>
    <source>
        <strain evidence="1 2">BZ-SZ-XJ18</strain>
    </source>
</reference>
<dbReference type="InterPro" id="IPR037208">
    <property type="entry name" value="Spo0E-like_sf"/>
</dbReference>
<dbReference type="Proteomes" id="UP000243650">
    <property type="component" value="Unassembled WGS sequence"/>
</dbReference>
<dbReference type="OrthoDB" id="2973153at2"/>
<gene>
    <name evidence="1" type="ORF">C6I21_13420</name>
</gene>
<name>A0A2P6MEM4_ALKUR</name>
<dbReference type="SUPFAM" id="SSF140500">
    <property type="entry name" value="BAS1536-like"/>
    <property type="match status" value="1"/>
</dbReference>